<dbReference type="Proteomes" id="UP000053370">
    <property type="component" value="Unassembled WGS sequence"/>
</dbReference>
<feature type="domain" description="NADH:flavin oxidoreductase/NADH oxidase N-terminal" evidence="6">
    <location>
        <begin position="4"/>
        <end position="338"/>
    </location>
</feature>
<keyword evidence="8" id="KW-1185">Reference proteome</keyword>
<dbReference type="InterPro" id="IPR001155">
    <property type="entry name" value="OxRdtase_FMN_N"/>
</dbReference>
<keyword evidence="3" id="KW-0288">FMN</keyword>
<dbReference type="EMBL" id="DF968180">
    <property type="protein sequence ID" value="GAP39633.1"/>
    <property type="molecule type" value="Genomic_DNA"/>
</dbReference>
<accession>A0A0K8PAF0</accession>
<dbReference type="PANTHER" id="PTHR43303">
    <property type="entry name" value="NADPH DEHYDROGENASE C23G7.10C-RELATED"/>
    <property type="match status" value="1"/>
</dbReference>
<dbReference type="GO" id="GO:0050661">
    <property type="term" value="F:NADP binding"/>
    <property type="evidence" value="ECO:0007669"/>
    <property type="project" value="InterPro"/>
</dbReference>
<dbReference type="RefSeq" id="WP_062278245.1">
    <property type="nucleotide sequence ID" value="NZ_DF968180.1"/>
</dbReference>
<comment type="cofactor">
    <cofactor evidence="1">
        <name>FMN</name>
        <dbReference type="ChEBI" id="CHEBI:58210"/>
    </cofactor>
</comment>
<name>A0A0K8PAF0_9CHLR</name>
<reference evidence="7" key="1">
    <citation type="journal article" date="2015" name="Genome Announc.">
        <title>Draft Genome Sequence of Anaerolineae Strain TC1, a Novel Isolate from a Methanogenic Wastewater Treatment System.</title>
        <authorList>
            <person name="Matsuura N."/>
            <person name="Tourlousse D.M."/>
            <person name="Sun L."/>
            <person name="Toyonaga M."/>
            <person name="Kuroda K."/>
            <person name="Ohashi A."/>
            <person name="Cruz R."/>
            <person name="Yamaguchi T."/>
            <person name="Sekiguchi Y."/>
        </authorList>
    </citation>
    <scope>NUCLEOTIDE SEQUENCE [LARGE SCALE GENOMIC DNA]</scope>
    <source>
        <strain evidence="7">TC1</strain>
    </source>
</reference>
<proteinExistence type="predicted"/>
<evidence type="ECO:0000256" key="1">
    <source>
        <dbReference type="ARBA" id="ARBA00001917"/>
    </source>
</evidence>
<dbReference type="Pfam" id="PF00724">
    <property type="entry name" value="Oxidored_FMN"/>
    <property type="match status" value="1"/>
</dbReference>
<evidence type="ECO:0000259" key="6">
    <source>
        <dbReference type="Pfam" id="PF00724"/>
    </source>
</evidence>
<dbReference type="SUPFAM" id="SSF51395">
    <property type="entry name" value="FMN-linked oxidoreductases"/>
    <property type="match status" value="1"/>
</dbReference>
<dbReference type="InterPro" id="IPR013785">
    <property type="entry name" value="Aldolase_TIM"/>
</dbReference>
<evidence type="ECO:0000256" key="4">
    <source>
        <dbReference type="ARBA" id="ARBA00022857"/>
    </source>
</evidence>
<dbReference type="CDD" id="cd02932">
    <property type="entry name" value="OYE_YqiM_FMN"/>
    <property type="match status" value="1"/>
</dbReference>
<dbReference type="STRING" id="1678840.ATC1_12167"/>
<dbReference type="InterPro" id="IPR044152">
    <property type="entry name" value="YqjM-like"/>
</dbReference>
<evidence type="ECO:0000313" key="7">
    <source>
        <dbReference type="EMBL" id="GAP39633.1"/>
    </source>
</evidence>
<dbReference type="Gene3D" id="3.20.20.70">
    <property type="entry name" value="Aldolase class I"/>
    <property type="match status" value="1"/>
</dbReference>
<evidence type="ECO:0000313" key="8">
    <source>
        <dbReference type="Proteomes" id="UP000053370"/>
    </source>
</evidence>
<keyword evidence="2" id="KW-0285">Flavoprotein</keyword>
<protein>
    <submittedName>
        <fullName evidence="7">2,4-dienoyl-CoA reductase</fullName>
    </submittedName>
</protein>
<keyword evidence="5" id="KW-0560">Oxidoreductase</keyword>
<gene>
    <name evidence="7" type="ORF">ATC1_12167</name>
</gene>
<dbReference type="OrthoDB" id="9772736at2"/>
<dbReference type="GO" id="GO:0003959">
    <property type="term" value="F:NADPH dehydrogenase activity"/>
    <property type="evidence" value="ECO:0007669"/>
    <property type="project" value="InterPro"/>
</dbReference>
<dbReference type="AlphaFoldDB" id="A0A0K8PAF0"/>
<evidence type="ECO:0000256" key="2">
    <source>
        <dbReference type="ARBA" id="ARBA00022630"/>
    </source>
</evidence>
<dbReference type="PATRIC" id="fig|1678840.3.peg.701"/>
<dbReference type="GO" id="GO:0010181">
    <property type="term" value="F:FMN binding"/>
    <property type="evidence" value="ECO:0007669"/>
    <property type="project" value="InterPro"/>
</dbReference>
<sequence>MSHLFDPLTIQGITLRNRIGVSPMCMYSYQDGFSNDWQVIHLGSRAAGGAGLVMTEATAVEPRGRITAHDVGIWSDEHIEPLRRVTEAIKKNGAAAGIQLAHAGRKASFARPWEGGKPVLPHQPEGWQCVGPSPIPHNEESAIPHELDRNEILMIQEAFVKAAQRALEAGFDVLEIHGAHGYLIHNFLSPISNQRTDEYGGSFENRIRFLMEIVRKVRPIWPDKLPLFVRLSCSDWTEGGWTVDDSALLAIQLKEEGVDLIDCSSGGGVFYAKIESGPGYQVPFSEEVRRRSGLLTAAVGLISSPDLADAIIRNGRADMVLLGRAMLRDPYWAIHAAVTLNQMIPIPSQYLRCFEWK</sequence>
<organism evidence="7">
    <name type="scientific">Flexilinea flocculi</name>
    <dbReference type="NCBI Taxonomy" id="1678840"/>
    <lineage>
        <taxon>Bacteria</taxon>
        <taxon>Bacillati</taxon>
        <taxon>Chloroflexota</taxon>
        <taxon>Anaerolineae</taxon>
        <taxon>Anaerolineales</taxon>
        <taxon>Anaerolineaceae</taxon>
        <taxon>Flexilinea</taxon>
    </lineage>
</organism>
<keyword evidence="4" id="KW-0521">NADP</keyword>
<dbReference type="PANTHER" id="PTHR43303:SF4">
    <property type="entry name" value="NADPH DEHYDROGENASE C23G7.10C-RELATED"/>
    <property type="match status" value="1"/>
</dbReference>
<evidence type="ECO:0000256" key="5">
    <source>
        <dbReference type="ARBA" id="ARBA00023002"/>
    </source>
</evidence>
<evidence type="ECO:0000256" key="3">
    <source>
        <dbReference type="ARBA" id="ARBA00022643"/>
    </source>
</evidence>